<dbReference type="EMBL" id="BMKA01000002">
    <property type="protein sequence ID" value="GGA16253.1"/>
    <property type="molecule type" value="Genomic_DNA"/>
</dbReference>
<comment type="function">
    <text evidence="1 6">Catalyzes the insertion of molybdate into adenylated molybdopterin with the concomitant release of AMP.</text>
</comment>
<dbReference type="EC" id="2.10.1.1" evidence="6"/>
<evidence type="ECO:0000256" key="3">
    <source>
        <dbReference type="ARBA" id="ARBA00010763"/>
    </source>
</evidence>
<dbReference type="GO" id="GO:0061599">
    <property type="term" value="F:molybdopterin molybdotransferase activity"/>
    <property type="evidence" value="ECO:0007669"/>
    <property type="project" value="UniProtKB-UniRule"/>
</dbReference>
<dbReference type="InterPro" id="IPR008284">
    <property type="entry name" value="MoCF_biosynth_CS"/>
</dbReference>
<dbReference type="PANTHER" id="PTHR10192">
    <property type="entry name" value="MOLYBDOPTERIN BIOSYNTHESIS PROTEIN"/>
    <property type="match status" value="1"/>
</dbReference>
<keyword evidence="6" id="KW-0479">Metal-binding</keyword>
<keyword evidence="6" id="KW-0500">Molybdenum</keyword>
<proteinExistence type="inferred from homology"/>
<comment type="caution">
    <text evidence="8">The sequence shown here is derived from an EMBL/GenBank/DDBJ whole genome shotgun (WGS) entry which is preliminary data.</text>
</comment>
<dbReference type="InterPro" id="IPR036425">
    <property type="entry name" value="MoaB/Mog-like_dom_sf"/>
</dbReference>
<protein>
    <recommendedName>
        <fullName evidence="6">Molybdopterin molybdenumtransferase</fullName>
        <ecNumber evidence="6">2.10.1.1</ecNumber>
    </recommendedName>
</protein>
<dbReference type="Pfam" id="PF03454">
    <property type="entry name" value="MoeA_C"/>
    <property type="match status" value="1"/>
</dbReference>
<dbReference type="NCBIfam" id="NF045515">
    <property type="entry name" value="Glp_gephyrin"/>
    <property type="match status" value="1"/>
</dbReference>
<dbReference type="Gene3D" id="3.90.105.10">
    <property type="entry name" value="Molybdopterin biosynthesis moea protein, domain 2"/>
    <property type="match status" value="1"/>
</dbReference>
<dbReference type="SMART" id="SM00852">
    <property type="entry name" value="MoCF_biosynth"/>
    <property type="match status" value="1"/>
</dbReference>
<dbReference type="NCBIfam" id="TIGR00177">
    <property type="entry name" value="molyb_syn"/>
    <property type="match status" value="1"/>
</dbReference>
<dbReference type="RefSeq" id="WP_188673059.1">
    <property type="nucleotide sequence ID" value="NZ_BMKA01000002.1"/>
</dbReference>
<dbReference type="PANTHER" id="PTHR10192:SF5">
    <property type="entry name" value="GEPHYRIN"/>
    <property type="match status" value="1"/>
</dbReference>
<name>A0A916VPC0_9RHOB</name>
<dbReference type="Proteomes" id="UP000628017">
    <property type="component" value="Unassembled WGS sequence"/>
</dbReference>
<comment type="similarity">
    <text evidence="3 6">Belongs to the MoeA family.</text>
</comment>
<evidence type="ECO:0000256" key="4">
    <source>
        <dbReference type="ARBA" id="ARBA00023150"/>
    </source>
</evidence>
<dbReference type="Gene3D" id="2.40.340.10">
    <property type="entry name" value="MoeA, C-terminal, domain IV"/>
    <property type="match status" value="1"/>
</dbReference>
<dbReference type="CDD" id="cd00887">
    <property type="entry name" value="MoeA"/>
    <property type="match status" value="1"/>
</dbReference>
<evidence type="ECO:0000256" key="6">
    <source>
        <dbReference type="RuleBase" id="RU365090"/>
    </source>
</evidence>
<dbReference type="Gene3D" id="3.40.980.10">
    <property type="entry name" value="MoaB/Mog-like domain"/>
    <property type="match status" value="1"/>
</dbReference>
<comment type="catalytic activity">
    <reaction evidence="5">
        <text>adenylyl-molybdopterin + molybdate = Mo-molybdopterin + AMP + H(+)</text>
        <dbReference type="Rhea" id="RHEA:35047"/>
        <dbReference type="ChEBI" id="CHEBI:15378"/>
        <dbReference type="ChEBI" id="CHEBI:36264"/>
        <dbReference type="ChEBI" id="CHEBI:62727"/>
        <dbReference type="ChEBI" id="CHEBI:71302"/>
        <dbReference type="ChEBI" id="CHEBI:456215"/>
        <dbReference type="EC" id="2.10.1.1"/>
    </reaction>
</comment>
<dbReference type="InterPro" id="IPR038987">
    <property type="entry name" value="MoeA-like"/>
</dbReference>
<dbReference type="FunFam" id="3.40.980.10:FF:000001">
    <property type="entry name" value="Molybdopterin molybdenumtransferase"/>
    <property type="match status" value="1"/>
</dbReference>
<dbReference type="SUPFAM" id="SSF63867">
    <property type="entry name" value="MoeA C-terminal domain-like"/>
    <property type="match status" value="1"/>
</dbReference>
<organism evidence="8 9">
    <name type="scientific">Neptunicoccus cionae</name>
    <dbReference type="NCBI Taxonomy" id="2035344"/>
    <lineage>
        <taxon>Bacteria</taxon>
        <taxon>Pseudomonadati</taxon>
        <taxon>Pseudomonadota</taxon>
        <taxon>Alphaproteobacteria</taxon>
        <taxon>Rhodobacterales</taxon>
        <taxon>Paracoccaceae</taxon>
        <taxon>Neptunicoccus</taxon>
    </lineage>
</organism>
<evidence type="ECO:0000256" key="5">
    <source>
        <dbReference type="ARBA" id="ARBA00047317"/>
    </source>
</evidence>
<reference evidence="8" key="1">
    <citation type="journal article" date="2014" name="Int. J. Syst. Evol. Microbiol.">
        <title>Complete genome sequence of Corynebacterium casei LMG S-19264T (=DSM 44701T), isolated from a smear-ripened cheese.</title>
        <authorList>
            <consortium name="US DOE Joint Genome Institute (JGI-PGF)"/>
            <person name="Walter F."/>
            <person name="Albersmeier A."/>
            <person name="Kalinowski J."/>
            <person name="Ruckert C."/>
        </authorList>
    </citation>
    <scope>NUCLEOTIDE SEQUENCE</scope>
    <source>
        <strain evidence="8">CGMCC 1.15880</strain>
    </source>
</reference>
<comment type="cofactor">
    <cofactor evidence="6">
        <name>Mg(2+)</name>
        <dbReference type="ChEBI" id="CHEBI:18420"/>
    </cofactor>
</comment>
<dbReference type="GO" id="GO:0046872">
    <property type="term" value="F:metal ion binding"/>
    <property type="evidence" value="ECO:0007669"/>
    <property type="project" value="UniProtKB-UniRule"/>
</dbReference>
<evidence type="ECO:0000256" key="2">
    <source>
        <dbReference type="ARBA" id="ARBA00005046"/>
    </source>
</evidence>
<dbReference type="InterPro" id="IPR005110">
    <property type="entry name" value="MoeA_linker/N"/>
</dbReference>
<dbReference type="InterPro" id="IPR036688">
    <property type="entry name" value="MoeA_C_domain_IV_sf"/>
</dbReference>
<gene>
    <name evidence="8" type="ORF">GCM10011498_15860</name>
</gene>
<dbReference type="InterPro" id="IPR005111">
    <property type="entry name" value="MoeA_C_domain_IV"/>
</dbReference>
<keyword evidence="6" id="KW-0460">Magnesium</keyword>
<sequence>MQPPPLKDDCFAMPPGVDWTPVDTALVQLRDRLHAVTPVETVALAAAGGRILAQDVSANRSSPPYANSAVDGYGLAHAGLPNGEICTLPLAQGRAAAGGPLEGKLPDGHAVRILTGARLPEAVDTVVLEEDCSVEADRIAFRSGLRQGANTRKAGEDVAKGAVVLARGRRLQPQDLALLASVGVAEVPVCRRLRVAVLSTGDEVLDIAAGPAKDAQIYDANRPMLLHVLQRWGYDAVDLGHVQDDPAMVEDAFRNGAAQADAIITSGGASAGDEDHVSAVLKAKGGLQNWRIAMKPGRPLALALWDGVPVFGLPGNPVAALVCTLIFARPALGVLAGAGWLAPQGFSVPAAFGKSKKAGRREYLRARIRDGRAEVYHSEGSGRISGLSWAEGLVELGDGAQDVGQGDLVTFYPYGAFGL</sequence>
<accession>A0A916VPC0</accession>
<dbReference type="AlphaFoldDB" id="A0A916VPC0"/>
<dbReference type="Gene3D" id="2.170.190.11">
    <property type="entry name" value="Molybdopterin biosynthesis moea protein, domain 3"/>
    <property type="match status" value="1"/>
</dbReference>
<dbReference type="InterPro" id="IPR036135">
    <property type="entry name" value="MoeA_linker/N_sf"/>
</dbReference>
<dbReference type="InterPro" id="IPR001453">
    <property type="entry name" value="MoaB/Mog_dom"/>
</dbReference>
<keyword evidence="6" id="KW-0808">Transferase</keyword>
<comment type="pathway">
    <text evidence="2 6">Cofactor biosynthesis; molybdopterin biosynthesis.</text>
</comment>
<dbReference type="Pfam" id="PF03453">
    <property type="entry name" value="MoeA_N"/>
    <property type="match status" value="1"/>
</dbReference>
<dbReference type="SUPFAM" id="SSF53218">
    <property type="entry name" value="Molybdenum cofactor biosynthesis proteins"/>
    <property type="match status" value="1"/>
</dbReference>
<dbReference type="PROSITE" id="PS01079">
    <property type="entry name" value="MOCF_BIOSYNTHESIS_2"/>
    <property type="match status" value="1"/>
</dbReference>
<evidence type="ECO:0000313" key="8">
    <source>
        <dbReference type="EMBL" id="GGA16253.1"/>
    </source>
</evidence>
<keyword evidence="9" id="KW-1185">Reference proteome</keyword>
<keyword evidence="4 6" id="KW-0501">Molybdenum cofactor biosynthesis</keyword>
<reference evidence="8" key="2">
    <citation type="submission" date="2020-09" db="EMBL/GenBank/DDBJ databases">
        <authorList>
            <person name="Sun Q."/>
            <person name="Zhou Y."/>
        </authorList>
    </citation>
    <scope>NUCLEOTIDE SEQUENCE</scope>
    <source>
        <strain evidence="8">CGMCC 1.15880</strain>
    </source>
</reference>
<dbReference type="GO" id="GO:0005829">
    <property type="term" value="C:cytosol"/>
    <property type="evidence" value="ECO:0007669"/>
    <property type="project" value="TreeGrafter"/>
</dbReference>
<feature type="domain" description="MoaB/Mog" evidence="7">
    <location>
        <begin position="196"/>
        <end position="334"/>
    </location>
</feature>
<evidence type="ECO:0000313" key="9">
    <source>
        <dbReference type="Proteomes" id="UP000628017"/>
    </source>
</evidence>
<dbReference type="GO" id="GO:0006777">
    <property type="term" value="P:Mo-molybdopterin cofactor biosynthetic process"/>
    <property type="evidence" value="ECO:0007669"/>
    <property type="project" value="UniProtKB-UniRule"/>
</dbReference>
<evidence type="ECO:0000259" key="7">
    <source>
        <dbReference type="SMART" id="SM00852"/>
    </source>
</evidence>
<evidence type="ECO:0000256" key="1">
    <source>
        <dbReference type="ARBA" id="ARBA00002901"/>
    </source>
</evidence>
<dbReference type="Pfam" id="PF00994">
    <property type="entry name" value="MoCF_biosynth"/>
    <property type="match status" value="1"/>
</dbReference>
<dbReference type="SUPFAM" id="SSF63882">
    <property type="entry name" value="MoeA N-terminal region -like"/>
    <property type="match status" value="1"/>
</dbReference>